<evidence type="ECO:0000313" key="3">
    <source>
        <dbReference type="EMBL" id="KAJ7783822.1"/>
    </source>
</evidence>
<dbReference type="Proteomes" id="UP001215280">
    <property type="component" value="Unassembled WGS sequence"/>
</dbReference>
<keyword evidence="4" id="KW-1185">Reference proteome</keyword>
<feature type="chain" id="PRO_5042192480" evidence="2">
    <location>
        <begin position="22"/>
        <end position="187"/>
    </location>
</feature>
<accession>A0AAD7KE89</accession>
<comment type="caution">
    <text evidence="3">The sequence shown here is derived from an EMBL/GenBank/DDBJ whole genome shotgun (WGS) entry which is preliminary data.</text>
</comment>
<evidence type="ECO:0000313" key="4">
    <source>
        <dbReference type="Proteomes" id="UP001215280"/>
    </source>
</evidence>
<proteinExistence type="predicted"/>
<sequence length="187" mass="19604">MWLPRSLLCLLAFAILPLVSAQSSNSTQPSSATSGGSSAPAASAQITVITSVSTSVGIGASRVETTAISTFLITSTIQPTSASTEPSPTSSPASSTTTANLPTGTASLVTDQAPSPVRALSVQFAHLTLIHREQPAVHTAQTMATSTPHIHSLGTCCSWVPVWSWVDFWPYRPGFFSPWTLIESYDI</sequence>
<feature type="compositionally biased region" description="Low complexity" evidence="1">
    <location>
        <begin position="79"/>
        <end position="103"/>
    </location>
</feature>
<feature type="region of interest" description="Disordered" evidence="1">
    <location>
        <begin position="79"/>
        <end position="108"/>
    </location>
</feature>
<dbReference type="EMBL" id="JARJLG010000002">
    <property type="protein sequence ID" value="KAJ7783822.1"/>
    <property type="molecule type" value="Genomic_DNA"/>
</dbReference>
<evidence type="ECO:0000256" key="2">
    <source>
        <dbReference type="SAM" id="SignalP"/>
    </source>
</evidence>
<gene>
    <name evidence="3" type="ORF">DFH07DRAFT_205792</name>
</gene>
<dbReference type="AlphaFoldDB" id="A0AAD7KE89"/>
<keyword evidence="2" id="KW-0732">Signal</keyword>
<protein>
    <submittedName>
        <fullName evidence="3">Uncharacterized protein</fullName>
    </submittedName>
</protein>
<evidence type="ECO:0000256" key="1">
    <source>
        <dbReference type="SAM" id="MobiDB-lite"/>
    </source>
</evidence>
<name>A0AAD7KE89_9AGAR</name>
<reference evidence="3" key="1">
    <citation type="submission" date="2023-03" db="EMBL/GenBank/DDBJ databases">
        <title>Massive genome expansion in bonnet fungi (Mycena s.s.) driven by repeated elements and novel gene families across ecological guilds.</title>
        <authorList>
            <consortium name="Lawrence Berkeley National Laboratory"/>
            <person name="Harder C.B."/>
            <person name="Miyauchi S."/>
            <person name="Viragh M."/>
            <person name="Kuo A."/>
            <person name="Thoen E."/>
            <person name="Andreopoulos B."/>
            <person name="Lu D."/>
            <person name="Skrede I."/>
            <person name="Drula E."/>
            <person name="Henrissat B."/>
            <person name="Morin E."/>
            <person name="Kohler A."/>
            <person name="Barry K."/>
            <person name="LaButti K."/>
            <person name="Morin E."/>
            <person name="Salamov A."/>
            <person name="Lipzen A."/>
            <person name="Mereny Z."/>
            <person name="Hegedus B."/>
            <person name="Baldrian P."/>
            <person name="Stursova M."/>
            <person name="Weitz H."/>
            <person name="Taylor A."/>
            <person name="Grigoriev I.V."/>
            <person name="Nagy L.G."/>
            <person name="Martin F."/>
            <person name="Kauserud H."/>
        </authorList>
    </citation>
    <scope>NUCLEOTIDE SEQUENCE</scope>
    <source>
        <strain evidence="3">CBHHK188m</strain>
    </source>
</reference>
<feature type="signal peptide" evidence="2">
    <location>
        <begin position="1"/>
        <end position="21"/>
    </location>
</feature>
<organism evidence="3 4">
    <name type="scientific">Mycena maculata</name>
    <dbReference type="NCBI Taxonomy" id="230809"/>
    <lineage>
        <taxon>Eukaryota</taxon>
        <taxon>Fungi</taxon>
        <taxon>Dikarya</taxon>
        <taxon>Basidiomycota</taxon>
        <taxon>Agaricomycotina</taxon>
        <taxon>Agaricomycetes</taxon>
        <taxon>Agaricomycetidae</taxon>
        <taxon>Agaricales</taxon>
        <taxon>Marasmiineae</taxon>
        <taxon>Mycenaceae</taxon>
        <taxon>Mycena</taxon>
    </lineage>
</organism>